<dbReference type="SUPFAM" id="SSF48208">
    <property type="entry name" value="Six-hairpin glycosidases"/>
    <property type="match status" value="1"/>
</dbReference>
<accession>A0A7C4U7Z7</accession>
<dbReference type="GO" id="GO:0005975">
    <property type="term" value="P:carbohydrate metabolic process"/>
    <property type="evidence" value="ECO:0007669"/>
    <property type="project" value="InterPro"/>
</dbReference>
<sequence>MKLVNGQLKQTNFKIACLNILKWALSENFSGFDPYDGLNIPIFSLEFIRKKYIMLITTQFFKNFPINLRPFFGIKKERNPKGIALFVLGLLNLYEKYNDKIYLELAENLLNWLKINRSPYSKNYAWGYNFPWQSRNSYKPKNFPNIVSTTFVGLAFLEGYKKTKKDEFLEITNSSCKFIVDELNITIKDDNICFSYSPVDYEKVYNATLLGSLLLMENWHITNVDRFKEYGEKSVRFVLKAQNDDGSWYYGENKNQKWIDNFHTGYNLWCLKKISKIVKIEKLDDSVNLGMKYYIENLFDEDFLPKYFHNKLYPLDIHCFATAIIVFVLFNKKEIYEKILNKSFELFLYEKYYFYYRKNRFFTNKIPYMRWSNAWMFFALSEVIKNEDLD</sequence>
<name>A0A7C4U7Z7_UNCW3</name>
<comment type="caution">
    <text evidence="1">The sequence shown here is derived from an EMBL/GenBank/DDBJ whole genome shotgun (WGS) entry which is preliminary data.</text>
</comment>
<dbReference type="EMBL" id="DTHG01000037">
    <property type="protein sequence ID" value="HGW91535.1"/>
    <property type="molecule type" value="Genomic_DNA"/>
</dbReference>
<proteinExistence type="predicted"/>
<gene>
    <name evidence="1" type="ORF">ENV67_03220</name>
</gene>
<protein>
    <submittedName>
        <fullName evidence="1">Delta-aminolevulinic acid dehydratase</fullName>
    </submittedName>
</protein>
<reference evidence="1" key="1">
    <citation type="journal article" date="2020" name="mSystems">
        <title>Genome- and Community-Level Interaction Insights into Carbon Utilization and Element Cycling Functions of Hydrothermarchaeota in Hydrothermal Sediment.</title>
        <authorList>
            <person name="Zhou Z."/>
            <person name="Liu Y."/>
            <person name="Xu W."/>
            <person name="Pan J."/>
            <person name="Luo Z.H."/>
            <person name="Li M."/>
        </authorList>
    </citation>
    <scope>NUCLEOTIDE SEQUENCE [LARGE SCALE GENOMIC DNA]</scope>
    <source>
        <strain evidence="1">SpSt-780</strain>
    </source>
</reference>
<organism evidence="1">
    <name type="scientific">candidate division WOR-3 bacterium</name>
    <dbReference type="NCBI Taxonomy" id="2052148"/>
    <lineage>
        <taxon>Bacteria</taxon>
        <taxon>Bacteria division WOR-3</taxon>
    </lineage>
</organism>
<evidence type="ECO:0000313" key="1">
    <source>
        <dbReference type="EMBL" id="HGW91535.1"/>
    </source>
</evidence>
<dbReference type="InterPro" id="IPR008928">
    <property type="entry name" value="6-hairpin_glycosidase_sf"/>
</dbReference>
<dbReference type="AlphaFoldDB" id="A0A7C4U7Z7"/>